<keyword evidence="1" id="KW-1133">Transmembrane helix</keyword>
<organism evidence="2 3">
    <name type="scientific">Azospirillum rugosum</name>
    <dbReference type="NCBI Taxonomy" id="416170"/>
    <lineage>
        <taxon>Bacteria</taxon>
        <taxon>Pseudomonadati</taxon>
        <taxon>Pseudomonadota</taxon>
        <taxon>Alphaproteobacteria</taxon>
        <taxon>Rhodospirillales</taxon>
        <taxon>Azospirillaceae</taxon>
        <taxon>Azospirillum</taxon>
    </lineage>
</organism>
<gene>
    <name evidence="2" type="ORF">J2851_004483</name>
</gene>
<keyword evidence="1" id="KW-0472">Membrane</keyword>
<dbReference type="RefSeq" id="WP_209768966.1">
    <property type="nucleotide sequence ID" value="NZ_JAGINP010000017.1"/>
</dbReference>
<keyword evidence="3" id="KW-1185">Reference proteome</keyword>
<evidence type="ECO:0000313" key="2">
    <source>
        <dbReference type="EMBL" id="MBP2294693.1"/>
    </source>
</evidence>
<keyword evidence="1" id="KW-0812">Transmembrane</keyword>
<name>A0ABS4SQ55_9PROT</name>
<comment type="caution">
    <text evidence="2">The sequence shown here is derived from an EMBL/GenBank/DDBJ whole genome shotgun (WGS) entry which is preliminary data.</text>
</comment>
<proteinExistence type="predicted"/>
<reference evidence="2 3" key="1">
    <citation type="submission" date="2021-03" db="EMBL/GenBank/DDBJ databases">
        <title>Genomic Encyclopedia of Type Strains, Phase III (KMG-III): the genomes of soil and plant-associated and newly described type strains.</title>
        <authorList>
            <person name="Whitman W."/>
        </authorList>
    </citation>
    <scope>NUCLEOTIDE SEQUENCE [LARGE SCALE GENOMIC DNA]</scope>
    <source>
        <strain evidence="2 3">IMMIB AFH-6</strain>
    </source>
</reference>
<evidence type="ECO:0008006" key="4">
    <source>
        <dbReference type="Google" id="ProtNLM"/>
    </source>
</evidence>
<dbReference type="Proteomes" id="UP000781958">
    <property type="component" value="Unassembled WGS sequence"/>
</dbReference>
<sequence length="191" mass="21054">MSNTTLLLVAIAVMMLVAVPVAMMMKDFLPGFVLRSAGLEQLENRIYVLHAQAHDIQDRVNVMVQRRNQVAADKHRIDTDNRKMERAIAEIAEQPPLFVHEVGDPQAGMTKFLVTIAQEKASSAARAAGERAQVNPIWRCANVAEVWASSMDEAKQLVEVAFPFKMGFTTAFPRSQVPRKAGAPRAKATAT</sequence>
<dbReference type="EMBL" id="JAGINP010000017">
    <property type="protein sequence ID" value="MBP2294693.1"/>
    <property type="molecule type" value="Genomic_DNA"/>
</dbReference>
<accession>A0ABS4SQ55</accession>
<protein>
    <recommendedName>
        <fullName evidence="4">LemA protein</fullName>
    </recommendedName>
</protein>
<evidence type="ECO:0000256" key="1">
    <source>
        <dbReference type="SAM" id="Phobius"/>
    </source>
</evidence>
<evidence type="ECO:0000313" key="3">
    <source>
        <dbReference type="Proteomes" id="UP000781958"/>
    </source>
</evidence>
<feature type="transmembrane region" description="Helical" evidence="1">
    <location>
        <begin position="6"/>
        <end position="25"/>
    </location>
</feature>